<reference evidence="4" key="1">
    <citation type="submission" date="2022-12" db="EMBL/GenBank/DDBJ databases">
        <authorList>
            <person name="Petersen C."/>
        </authorList>
    </citation>
    <scope>NUCLEOTIDE SEQUENCE</scope>
    <source>
        <strain evidence="4">IBT 3081</strain>
    </source>
</reference>
<organism evidence="4 5">
    <name type="scientific">Penicillium concentricum</name>
    <dbReference type="NCBI Taxonomy" id="293559"/>
    <lineage>
        <taxon>Eukaryota</taxon>
        <taxon>Fungi</taxon>
        <taxon>Dikarya</taxon>
        <taxon>Ascomycota</taxon>
        <taxon>Pezizomycotina</taxon>
        <taxon>Eurotiomycetes</taxon>
        <taxon>Eurotiomycetidae</taxon>
        <taxon>Eurotiales</taxon>
        <taxon>Aspergillaceae</taxon>
        <taxon>Penicillium</taxon>
    </lineage>
</organism>
<dbReference type="RefSeq" id="XP_056574292.1">
    <property type="nucleotide sequence ID" value="XM_056728477.1"/>
</dbReference>
<reference evidence="4" key="2">
    <citation type="journal article" date="2023" name="IMA Fungus">
        <title>Comparative genomic study of the Penicillium genus elucidates a diverse pangenome and 15 lateral gene transfer events.</title>
        <authorList>
            <person name="Petersen C."/>
            <person name="Sorensen T."/>
            <person name="Nielsen M.R."/>
            <person name="Sondergaard T.E."/>
            <person name="Sorensen J.L."/>
            <person name="Fitzpatrick D.A."/>
            <person name="Frisvad J.C."/>
            <person name="Nielsen K.L."/>
        </authorList>
    </citation>
    <scope>NUCLEOTIDE SEQUENCE</scope>
    <source>
        <strain evidence="4">IBT 3081</strain>
    </source>
</reference>
<dbReference type="PANTHER" id="PTHR47425:SF2">
    <property type="entry name" value="FARB-RELATED"/>
    <property type="match status" value="1"/>
</dbReference>
<feature type="non-terminal residue" evidence="4">
    <location>
        <position position="1"/>
    </location>
</feature>
<dbReference type="CDD" id="cd12148">
    <property type="entry name" value="fungal_TF_MHR"/>
    <property type="match status" value="1"/>
</dbReference>
<dbReference type="SMART" id="SM00906">
    <property type="entry name" value="Fungal_trans"/>
    <property type="match status" value="1"/>
</dbReference>
<feature type="domain" description="Xylanolytic transcriptional activator regulatory" evidence="3">
    <location>
        <begin position="159"/>
        <end position="237"/>
    </location>
</feature>
<dbReference type="GeneID" id="81467660"/>
<feature type="region of interest" description="Disordered" evidence="2">
    <location>
        <begin position="568"/>
        <end position="599"/>
    </location>
</feature>
<gene>
    <name evidence="4" type="ORF">N7517_010754</name>
</gene>
<dbReference type="PANTHER" id="PTHR47425">
    <property type="entry name" value="FARB-RELATED"/>
    <property type="match status" value="1"/>
</dbReference>
<evidence type="ECO:0000313" key="5">
    <source>
        <dbReference type="Proteomes" id="UP001147752"/>
    </source>
</evidence>
<feature type="non-terminal residue" evidence="4">
    <location>
        <position position="599"/>
    </location>
</feature>
<dbReference type="AlphaFoldDB" id="A0A9W9RAS9"/>
<proteinExistence type="predicted"/>
<evidence type="ECO:0000313" key="4">
    <source>
        <dbReference type="EMBL" id="KAJ5356145.1"/>
    </source>
</evidence>
<protein>
    <recommendedName>
        <fullName evidence="3">Xylanolytic transcriptional activator regulatory domain-containing protein</fullName>
    </recommendedName>
</protein>
<dbReference type="GO" id="GO:0003677">
    <property type="term" value="F:DNA binding"/>
    <property type="evidence" value="ECO:0007669"/>
    <property type="project" value="InterPro"/>
</dbReference>
<evidence type="ECO:0000256" key="1">
    <source>
        <dbReference type="ARBA" id="ARBA00023242"/>
    </source>
</evidence>
<dbReference type="InterPro" id="IPR007219">
    <property type="entry name" value="XnlR_reg_dom"/>
</dbReference>
<dbReference type="InterPro" id="IPR052761">
    <property type="entry name" value="Fungal_Detox/Toxin_TFs"/>
</dbReference>
<dbReference type="OrthoDB" id="4161332at2759"/>
<name>A0A9W9RAS9_9EURO</name>
<comment type="caution">
    <text evidence="4">The sequence shown here is derived from an EMBL/GenBank/DDBJ whole genome shotgun (WGS) entry which is preliminary data.</text>
</comment>
<keyword evidence="1" id="KW-0539">Nucleus</keyword>
<dbReference type="EMBL" id="JAPZBT010000006">
    <property type="protein sequence ID" value="KAJ5356145.1"/>
    <property type="molecule type" value="Genomic_DNA"/>
</dbReference>
<evidence type="ECO:0000259" key="3">
    <source>
        <dbReference type="SMART" id="SM00906"/>
    </source>
</evidence>
<dbReference type="GO" id="GO:0008270">
    <property type="term" value="F:zinc ion binding"/>
    <property type="evidence" value="ECO:0007669"/>
    <property type="project" value="InterPro"/>
</dbReference>
<dbReference type="Proteomes" id="UP001147752">
    <property type="component" value="Unassembled WGS sequence"/>
</dbReference>
<sequence length="599" mass="68772">DKNIMEDSSVFFSFFRYLRAPNLHQLQSAEMAFLESQKSLHVPTGPLLNTLISHYFLYVHPCLPVINEAEFWPTFHDREDRGSSFSLLVFQAMLFVACSYISLTDARQSGAESILIMRNTFYRRAKMLYEFGIEGDHLSLAQASLLLTFQSTRLDHLSNTTWLALAIQQGRAANAHLYHHYPDESKYKRSDLKRLWWCLVIRDRTIALGMRRPLQILPAHFDPKSRDVLLVGDLYDEIYSSEVYDPETKIMLCKIMTSHCQLALALTDLIMMVYPPSGCTGLQNDMTPETTRIDEIESRLNVWKCQNMLPLSPDDSSFHACVVFYKQLTALYFETARLALYQHLSFRIYQRQHRERWPDLMDAVTKINDTVKRFVVDGTASHLPISVVACTLLPQMVLNFNLRLSTDKISRRRQEHALKIYNELNRQYFLRYDVSHLALWVNQILRLFESSVSCANNRSANIVHSQRVSTGKPHSYMLELQPAMYFKLTGIIDVSMATGHLALEHSESMLTSPLVELSMPVIYPELAAMSPTCLWSPSHQIDQSMIFGPTRNAGRIVGYPRHKETNIMAGPSISNVPSDDIYPTLEEEDGITNDDRLIP</sequence>
<dbReference type="GO" id="GO:0006351">
    <property type="term" value="P:DNA-templated transcription"/>
    <property type="evidence" value="ECO:0007669"/>
    <property type="project" value="InterPro"/>
</dbReference>
<evidence type="ECO:0000256" key="2">
    <source>
        <dbReference type="SAM" id="MobiDB-lite"/>
    </source>
</evidence>
<keyword evidence="5" id="KW-1185">Reference proteome</keyword>
<dbReference type="Pfam" id="PF04082">
    <property type="entry name" value="Fungal_trans"/>
    <property type="match status" value="1"/>
</dbReference>
<accession>A0A9W9RAS9</accession>